<feature type="transmembrane region" description="Helical" evidence="1">
    <location>
        <begin position="147"/>
        <end position="169"/>
    </location>
</feature>
<dbReference type="EMBL" id="CP049869">
    <property type="protein sequence ID" value="QIK77541.1"/>
    <property type="molecule type" value="Genomic_DNA"/>
</dbReference>
<dbReference type="Proteomes" id="UP000503222">
    <property type="component" value="Chromosome"/>
</dbReference>
<evidence type="ECO:0000256" key="1">
    <source>
        <dbReference type="SAM" id="Phobius"/>
    </source>
</evidence>
<proteinExistence type="predicted"/>
<evidence type="ECO:0000313" key="2">
    <source>
        <dbReference type="EMBL" id="QIK77541.1"/>
    </source>
</evidence>
<sequence>MTKQQLRALWFQIHKWLGLTLAILIIPISLSGAVLVWHEEIEGLLHPQREVTAVASLPPSAYATAALKQAGPKEKLASLAFKPKGGPVVATLTSPPPQPGARPTRTTLYLHPQDARLLDKASSSGGFLQTLHVLHGSLMVPGVGRQIVGWVGVAMLLSSLTGLWLWWPIKGSVTRGLRWRRNPTTSGNLHYQSGFWICLPLAVLSFTGAWISFPAFFAGVSGDPAVPSMAERMRRMGAQPMVETKLTAEQAATLGSGGGPLTQITWPTSPKSEWQLTRIGGTQVIVNDRTGRASPPKPPAPETTARLMRRIHDGTGLPMVWRVIIFVGGILPALLAITGVMMWLNVRRRRSDMAVRRGTLRTA</sequence>
<feature type="transmembrane region" description="Helical" evidence="1">
    <location>
        <begin position="16"/>
        <end position="37"/>
    </location>
</feature>
<dbReference type="KEGG" id="spii:G7077_00005"/>
<gene>
    <name evidence="2" type="ORF">G7077_00005</name>
</gene>
<dbReference type="AlphaFoldDB" id="A0A6G7YLB8"/>
<name>A0A6G7YLB8_9SPHN</name>
<dbReference type="PANTHER" id="PTHR34219:SF3">
    <property type="entry name" value="BLL7967 PROTEIN"/>
    <property type="match status" value="1"/>
</dbReference>
<feature type="transmembrane region" description="Helical" evidence="1">
    <location>
        <begin position="189"/>
        <end position="213"/>
    </location>
</feature>
<dbReference type="RefSeq" id="WP_166409937.1">
    <property type="nucleotide sequence ID" value="NZ_CP049869.1"/>
</dbReference>
<keyword evidence="1" id="KW-0812">Transmembrane</keyword>
<keyword evidence="3" id="KW-1185">Reference proteome</keyword>
<evidence type="ECO:0000313" key="3">
    <source>
        <dbReference type="Proteomes" id="UP000503222"/>
    </source>
</evidence>
<accession>A0A6G7YLB8</accession>
<reference evidence="2 3" key="1">
    <citation type="submission" date="2020-03" db="EMBL/GenBank/DDBJ databases">
        <title>Sphingomonas sp. nov., isolated from fish.</title>
        <authorList>
            <person name="Hyun D.-W."/>
            <person name="Bae J.-W."/>
        </authorList>
    </citation>
    <scope>NUCLEOTIDE SEQUENCE [LARGE SCALE GENOMIC DNA]</scope>
    <source>
        <strain evidence="2 3">HDW15B</strain>
    </source>
</reference>
<keyword evidence="1" id="KW-1133">Transmembrane helix</keyword>
<feature type="transmembrane region" description="Helical" evidence="1">
    <location>
        <begin position="319"/>
        <end position="344"/>
    </location>
</feature>
<protein>
    <submittedName>
        <fullName evidence="2">PepSY domain-containing protein</fullName>
    </submittedName>
</protein>
<organism evidence="2 3">
    <name type="scientific">Sphingomonas piscis</name>
    <dbReference type="NCBI Taxonomy" id="2714943"/>
    <lineage>
        <taxon>Bacteria</taxon>
        <taxon>Pseudomonadati</taxon>
        <taxon>Pseudomonadota</taxon>
        <taxon>Alphaproteobacteria</taxon>
        <taxon>Sphingomonadales</taxon>
        <taxon>Sphingomonadaceae</taxon>
        <taxon>Sphingomonas</taxon>
    </lineage>
</organism>
<keyword evidence="1" id="KW-0472">Membrane</keyword>
<dbReference type="InterPro" id="IPR005625">
    <property type="entry name" value="PepSY-ass_TM"/>
</dbReference>
<dbReference type="PANTHER" id="PTHR34219">
    <property type="entry name" value="IRON-REGULATED INNER MEMBRANE PROTEIN-RELATED"/>
    <property type="match status" value="1"/>
</dbReference>
<dbReference type="Pfam" id="PF03929">
    <property type="entry name" value="PepSY_TM"/>
    <property type="match status" value="1"/>
</dbReference>